<dbReference type="KEGG" id="clap:NCTC11466_03473"/>
<evidence type="ECO:0000313" key="1">
    <source>
        <dbReference type="EMBL" id="VEB99922.1"/>
    </source>
</evidence>
<dbReference type="OrthoDB" id="7026141at2"/>
<dbReference type="AlphaFoldDB" id="A0A3S4IJT6"/>
<reference evidence="1 2" key="1">
    <citation type="submission" date="2018-12" db="EMBL/GenBank/DDBJ databases">
        <authorList>
            <consortium name="Pathogen Informatics"/>
        </authorList>
    </citation>
    <scope>NUCLEOTIDE SEQUENCE [LARGE SCALE GENOMIC DNA]</scope>
    <source>
        <strain evidence="1 2">NCTC11466</strain>
    </source>
</reference>
<dbReference type="Proteomes" id="UP000274122">
    <property type="component" value="Chromosome"/>
</dbReference>
<accession>A0A3S4IJT6</accession>
<protein>
    <submittedName>
        <fullName evidence="1">Uncharacterized protein</fullName>
    </submittedName>
</protein>
<sequence length="119" mass="12953">MITKSFLLDVDSWDLSLDAAGNIASTQNPYAVAQDAACSCSTFLGEAWYDTTLGLPYYERILGHWPGSQLINTKMATEAKKLPYVQDAFCTVTISNGDRAASGVMTLTDTNNQQSTINF</sequence>
<proteinExistence type="predicted"/>
<evidence type="ECO:0000313" key="2">
    <source>
        <dbReference type="Proteomes" id="UP000274122"/>
    </source>
</evidence>
<keyword evidence="2" id="KW-1185">Reference proteome</keyword>
<name>A0A3S4IJT6_9ENTR</name>
<dbReference type="EMBL" id="LR134201">
    <property type="protein sequence ID" value="VEB99922.1"/>
    <property type="molecule type" value="Genomic_DNA"/>
</dbReference>
<dbReference type="RefSeq" id="WP_126357280.1">
    <property type="nucleotide sequence ID" value="NZ_LR134201.1"/>
</dbReference>
<gene>
    <name evidence="1" type="ORF">NCTC11466_03473</name>
</gene>
<organism evidence="1 2">
    <name type="scientific">Cedecea lapagei</name>
    <dbReference type="NCBI Taxonomy" id="158823"/>
    <lineage>
        <taxon>Bacteria</taxon>
        <taxon>Pseudomonadati</taxon>
        <taxon>Pseudomonadota</taxon>
        <taxon>Gammaproteobacteria</taxon>
        <taxon>Enterobacterales</taxon>
        <taxon>Enterobacteriaceae</taxon>
        <taxon>Cedecea</taxon>
    </lineage>
</organism>